<evidence type="ECO:0000256" key="1">
    <source>
        <dbReference type="ARBA" id="ARBA00001947"/>
    </source>
</evidence>
<comment type="cofactor">
    <cofactor evidence="1">
        <name>Zn(2+)</name>
        <dbReference type="ChEBI" id="CHEBI:29105"/>
    </cofactor>
</comment>
<keyword evidence="8" id="KW-1185">Reference proteome</keyword>
<dbReference type="SUPFAM" id="SSF55186">
    <property type="entry name" value="ThrRS/AlaRS common domain"/>
    <property type="match status" value="1"/>
</dbReference>
<keyword evidence="7" id="KW-0436">Ligase</keyword>
<dbReference type="GO" id="GO:0003676">
    <property type="term" value="F:nucleic acid binding"/>
    <property type="evidence" value="ECO:0007669"/>
    <property type="project" value="InterPro"/>
</dbReference>
<evidence type="ECO:0000256" key="2">
    <source>
        <dbReference type="ARBA" id="ARBA00004496"/>
    </source>
</evidence>
<dbReference type="GO" id="GO:0006419">
    <property type="term" value="P:alanyl-tRNA aminoacylation"/>
    <property type="evidence" value="ECO:0007669"/>
    <property type="project" value="InterPro"/>
</dbReference>
<evidence type="ECO:0000313" key="8">
    <source>
        <dbReference type="Proteomes" id="UP000239706"/>
    </source>
</evidence>
<dbReference type="SUPFAM" id="SSF50447">
    <property type="entry name" value="Translation proteins"/>
    <property type="match status" value="1"/>
</dbReference>
<dbReference type="GO" id="GO:0004813">
    <property type="term" value="F:alanine-tRNA ligase activity"/>
    <property type="evidence" value="ECO:0007669"/>
    <property type="project" value="UniProtKB-EC"/>
</dbReference>
<dbReference type="GO" id="GO:0005737">
    <property type="term" value="C:cytoplasm"/>
    <property type="evidence" value="ECO:0007669"/>
    <property type="project" value="UniProtKB-SubCell"/>
</dbReference>
<comment type="caution">
    <text evidence="7">The sequence shown here is derived from an EMBL/GenBank/DDBJ whole genome shotgun (WGS) entry which is preliminary data.</text>
</comment>
<dbReference type="InterPro" id="IPR003156">
    <property type="entry name" value="DHHA1_dom"/>
</dbReference>
<dbReference type="Pfam" id="PF07973">
    <property type="entry name" value="tRNA_SAD"/>
    <property type="match status" value="1"/>
</dbReference>
<dbReference type="PROSITE" id="PS50860">
    <property type="entry name" value="AA_TRNA_LIGASE_II_ALA"/>
    <property type="match status" value="1"/>
</dbReference>
<dbReference type="GO" id="GO:0046872">
    <property type="term" value="F:metal ion binding"/>
    <property type="evidence" value="ECO:0007669"/>
    <property type="project" value="UniProtKB-KW"/>
</dbReference>
<evidence type="ECO:0000256" key="3">
    <source>
        <dbReference type="ARBA" id="ARBA00022723"/>
    </source>
</evidence>
<evidence type="ECO:0000259" key="6">
    <source>
        <dbReference type="PROSITE" id="PS50860"/>
    </source>
</evidence>
<evidence type="ECO:0000256" key="5">
    <source>
        <dbReference type="SAM" id="Coils"/>
    </source>
</evidence>
<dbReference type="Pfam" id="PF02272">
    <property type="entry name" value="DHHA1"/>
    <property type="match status" value="1"/>
</dbReference>
<proteinExistence type="predicted"/>
<dbReference type="PANTHER" id="PTHR43462">
    <property type="entry name" value="ALANYL-TRNA EDITING PROTEIN"/>
    <property type="match status" value="1"/>
</dbReference>
<dbReference type="PANTHER" id="PTHR43462:SF1">
    <property type="entry name" value="ALANYL-TRNA EDITING PROTEIN AARSD1"/>
    <property type="match status" value="1"/>
</dbReference>
<keyword evidence="3" id="KW-0479">Metal-binding</keyword>
<dbReference type="EC" id="6.1.1.7" evidence="7"/>
<dbReference type="InterPro" id="IPR018165">
    <property type="entry name" value="Ala-tRNA-synth_IIc_core"/>
</dbReference>
<dbReference type="Gene3D" id="2.40.30.130">
    <property type="match status" value="1"/>
</dbReference>
<dbReference type="Gene3D" id="3.10.310.40">
    <property type="match status" value="1"/>
</dbReference>
<dbReference type="Gene3D" id="3.30.980.10">
    <property type="entry name" value="Threonyl-trna Synthetase, Chain A, domain 2"/>
    <property type="match status" value="1"/>
</dbReference>
<protein>
    <submittedName>
        <fullName evidence="7">Alanine--tRNA ligase</fullName>
        <ecNumber evidence="7">6.1.1.7</ecNumber>
    </submittedName>
</protein>
<accession>A0A2T0B861</accession>
<dbReference type="InterPro" id="IPR009000">
    <property type="entry name" value="Transl_B-barrel_sf"/>
</dbReference>
<organism evidence="7 8">
    <name type="scientific">Clostridium liquoris</name>
    <dbReference type="NCBI Taxonomy" id="1289519"/>
    <lineage>
        <taxon>Bacteria</taxon>
        <taxon>Bacillati</taxon>
        <taxon>Bacillota</taxon>
        <taxon>Clostridia</taxon>
        <taxon>Eubacteriales</taxon>
        <taxon>Clostridiaceae</taxon>
        <taxon>Clostridium</taxon>
    </lineage>
</organism>
<dbReference type="InterPro" id="IPR012947">
    <property type="entry name" value="tRNA_SAD"/>
</dbReference>
<dbReference type="RefSeq" id="WP_106062754.1">
    <property type="nucleotide sequence ID" value="NZ_PVXO01000010.1"/>
</dbReference>
<dbReference type="GO" id="GO:0005524">
    <property type="term" value="F:ATP binding"/>
    <property type="evidence" value="ECO:0007669"/>
    <property type="project" value="InterPro"/>
</dbReference>
<sequence>MTDKLYYENQFLEEWQSEVKDIIQEKDKFLIVLASTAFFPGGGGQPADKGYIDDIEVIDVFEKDNIIYHVTNKKPKNNVVKCKLDFCKRFYYMQQHAGEHLLSAVLYKLYNTSNDGFHMGDDYVTIDNSITNMTEEMVKEVEEMANEYIYKDLPITSYFVQHNDLENLELRKECKVKENIRIVEIEGVDRIACCGTHVLSTGQIGLIKIIKTEKYKGMTRIYFKCGKKALEDYGNKHKIITNLSKHYALVEDEIVDRVKNDSNEIKRLLKEIKELKGAIASHTVDDIIRNDNSHIIIIDFSNKDFEEIQIINNEILKRGEYITILVSEKDNRILFSNNSTPTLHCGKIFKENLWRFNGKGGGNEKSAQAAFKDKEDMFKFKNYLIGLLKEYK</sequence>
<dbReference type="Proteomes" id="UP000239706">
    <property type="component" value="Unassembled WGS sequence"/>
</dbReference>
<gene>
    <name evidence="7" type="primary">alaS_1</name>
    <name evidence="7" type="ORF">CLLI_05790</name>
</gene>
<feature type="domain" description="Alanyl-transfer RNA synthetases family profile" evidence="6">
    <location>
        <begin position="1"/>
        <end position="235"/>
    </location>
</feature>
<name>A0A2T0B861_9CLOT</name>
<reference evidence="7 8" key="1">
    <citation type="submission" date="2018-03" db="EMBL/GenBank/DDBJ databases">
        <title>Genome sequence of Clostridium liquoris DSM 100320.</title>
        <authorList>
            <person name="Poehlein A."/>
            <person name="Daniel R."/>
        </authorList>
    </citation>
    <scope>NUCLEOTIDE SEQUENCE [LARGE SCALE GENOMIC DNA]</scope>
    <source>
        <strain evidence="7 8">DSM 100320</strain>
    </source>
</reference>
<feature type="coiled-coil region" evidence="5">
    <location>
        <begin position="255"/>
        <end position="285"/>
    </location>
</feature>
<dbReference type="GO" id="GO:0002161">
    <property type="term" value="F:aminoacyl-tRNA deacylase activity"/>
    <property type="evidence" value="ECO:0007669"/>
    <property type="project" value="UniProtKB-ARBA"/>
</dbReference>
<keyword evidence="4" id="KW-0862">Zinc</keyword>
<dbReference type="EMBL" id="PVXO01000010">
    <property type="protein sequence ID" value="PRR80013.1"/>
    <property type="molecule type" value="Genomic_DNA"/>
</dbReference>
<comment type="subcellular location">
    <subcellularLocation>
        <location evidence="2">Cytoplasm</location>
    </subcellularLocation>
</comment>
<evidence type="ECO:0000313" key="7">
    <source>
        <dbReference type="EMBL" id="PRR80013.1"/>
    </source>
</evidence>
<dbReference type="InterPro" id="IPR051335">
    <property type="entry name" value="Alanyl-tRNA_Editing_Enzymes"/>
</dbReference>
<dbReference type="AlphaFoldDB" id="A0A2T0B861"/>
<dbReference type="SMART" id="SM00863">
    <property type="entry name" value="tRNA_SAD"/>
    <property type="match status" value="1"/>
</dbReference>
<keyword evidence="5" id="KW-0175">Coiled coil</keyword>
<dbReference type="InterPro" id="IPR018163">
    <property type="entry name" value="Thr/Ala-tRNA-synth_IIc_edit"/>
</dbReference>
<evidence type="ECO:0000256" key="4">
    <source>
        <dbReference type="ARBA" id="ARBA00022833"/>
    </source>
</evidence>